<evidence type="ECO:0000256" key="2">
    <source>
        <dbReference type="SAM" id="Phobius"/>
    </source>
</evidence>
<organism evidence="4">
    <name type="scientific">Chromera velia CCMP2878</name>
    <dbReference type="NCBI Taxonomy" id="1169474"/>
    <lineage>
        <taxon>Eukaryota</taxon>
        <taxon>Sar</taxon>
        <taxon>Alveolata</taxon>
        <taxon>Colpodellida</taxon>
        <taxon>Chromeraceae</taxon>
        <taxon>Chromera</taxon>
    </lineage>
</organism>
<feature type="compositionally biased region" description="Polar residues" evidence="1">
    <location>
        <begin position="744"/>
        <end position="758"/>
    </location>
</feature>
<dbReference type="GO" id="GO:0006629">
    <property type="term" value="P:lipid metabolic process"/>
    <property type="evidence" value="ECO:0007669"/>
    <property type="project" value="InterPro"/>
</dbReference>
<dbReference type="SUPFAM" id="SSF53474">
    <property type="entry name" value="alpha/beta-Hydrolases"/>
    <property type="match status" value="1"/>
</dbReference>
<accession>A0A0G4FQ40</accession>
<feature type="domain" description="Fungal lipase-type" evidence="3">
    <location>
        <begin position="601"/>
        <end position="627"/>
    </location>
</feature>
<feature type="region of interest" description="Disordered" evidence="1">
    <location>
        <begin position="718"/>
        <end position="821"/>
    </location>
</feature>
<evidence type="ECO:0000259" key="3">
    <source>
        <dbReference type="Pfam" id="PF01764"/>
    </source>
</evidence>
<feature type="region of interest" description="Disordered" evidence="1">
    <location>
        <begin position="1"/>
        <end position="21"/>
    </location>
</feature>
<dbReference type="InterPro" id="IPR029058">
    <property type="entry name" value="AB_hydrolase_fold"/>
</dbReference>
<feature type="transmembrane region" description="Helical" evidence="2">
    <location>
        <begin position="79"/>
        <end position="101"/>
    </location>
</feature>
<protein>
    <recommendedName>
        <fullName evidence="3">Fungal lipase-type domain-containing protein</fullName>
    </recommendedName>
</protein>
<dbReference type="InterPro" id="IPR002921">
    <property type="entry name" value="Fungal_lipase-type"/>
</dbReference>
<name>A0A0G4FQ40_9ALVE</name>
<sequence length="1071" mass="116079">MTKIIRSKGATGGRRKGGTRGSRFVETCPTVAGSPSLRTNDGALGAEGDSDAFSLVPSIFGYAPDRPFPLLLERGRKAAVCWTCAALIALVVTVLVGIFYIPRVAVRIYFPDARFSTVHESDSFVEELQHSVCTRNAAVCKKNSATSISRYVRVSSHPASSIPMETTDTSSSVFFAGPDGKSRPRRGTVAVLDMWTYLAAALTENLSLESLALSSPAKSFLRRWSPFTFPLLNFEPLDSAFLWDPQNFPSLPAPCSYRLSCHSCLQILKRQSERATFQCGWSQQHRKCVSLTDRLAFQRDPEAFREAAQSPQLCPRSASLAHPSGGRQVPEEWKPNEEVERNPIRFSYDKIALRYFPWAQAAYAEEGKAGSCLQDHLGVVHLSEEVRQYMGVDRLAGAALGGRGRVQAVTTWVGLPSGSGNEGGEDEKEGNHEHEQDASTKIERARNQGLKGETKTVTNSQTPLRELIVAFAASGEKPGGALAATARDNQRLAVPEGIGGENGEADLHEISLGDLKKGDRGGAVAADLVEMSGKFGVSLTAWKQVLSLMDPEGKFPTDANGRPGRGGSRKRQRDAVAAAGELTRFLAAHAHTLDEGSAAERAEPVRFTFTGHSTGGAVAVLAAVWFTFHILMPFDSELVPLKRSEAPLWKEDPEGWSECQSVSEDEKEEEKTSDSASAVSAEGEASVKEGRQVLKFVCAAPDGRRLSPFCCNMAGPPDQKTRGDAPPPPLVRPCVGAVDKKNRSTTGKGRKASSSFTPPSELEKQSFSSDTAASFPSASATEGKSLRGQLGDLFARRQDRKKESGSISGGSPSEKDDEGTVNLPRLCARPRMHSVRIVTFGASRPGDVRLASLVARMLPDSWRIVNSGDAFASSQPPCTHLDPQSPMAKGMSKPVCTPYGFWHAGTEVLLRRRSASEQPPAAESLLAAPIRSSPSPKSRSPEASSIEETASEEFAEADRKQQSFGQPSVFTQTGEISLHRELNFAERLPSSSQDPSLSFSVCTGFPRGEDQECSHKTPETRLSSREHFMYFGKDVVTACQDRSRNGEVENSQNGESERSQSSMIPWWEAPY</sequence>
<feature type="compositionally biased region" description="Polar residues" evidence="1">
    <location>
        <begin position="1048"/>
        <end position="1063"/>
    </location>
</feature>
<evidence type="ECO:0000313" key="4">
    <source>
        <dbReference type="EMBL" id="CEM15949.1"/>
    </source>
</evidence>
<feature type="region of interest" description="Disordered" evidence="1">
    <location>
        <begin position="652"/>
        <end position="684"/>
    </location>
</feature>
<feature type="region of interest" description="Disordered" evidence="1">
    <location>
        <begin position="1041"/>
        <end position="1071"/>
    </location>
</feature>
<dbReference type="Pfam" id="PF01764">
    <property type="entry name" value="Lipase_3"/>
    <property type="match status" value="1"/>
</dbReference>
<keyword evidence="2" id="KW-1133">Transmembrane helix</keyword>
<feature type="region of interest" description="Disordered" evidence="1">
    <location>
        <begin position="913"/>
        <end position="968"/>
    </location>
</feature>
<dbReference type="Gene3D" id="3.40.50.1820">
    <property type="entry name" value="alpha/beta hydrolase"/>
    <property type="match status" value="2"/>
</dbReference>
<feature type="region of interest" description="Disordered" evidence="1">
    <location>
        <begin position="413"/>
        <end position="458"/>
    </location>
</feature>
<keyword evidence="2" id="KW-0472">Membrane</keyword>
<feature type="region of interest" description="Disordered" evidence="1">
    <location>
        <begin position="553"/>
        <end position="574"/>
    </location>
</feature>
<dbReference type="PANTHER" id="PTHR45908">
    <property type="entry name" value="PROTEIN CBG11750-RELATED"/>
    <property type="match status" value="1"/>
</dbReference>
<proteinExistence type="predicted"/>
<dbReference type="VEuPathDB" id="CryptoDB:Cvel_18005"/>
<feature type="compositionally biased region" description="Low complexity" evidence="1">
    <location>
        <begin position="674"/>
        <end position="684"/>
    </location>
</feature>
<dbReference type="AlphaFoldDB" id="A0A0G4FQ40"/>
<keyword evidence="2" id="KW-0812">Transmembrane</keyword>
<feature type="compositionally biased region" description="Basic and acidic residues" evidence="1">
    <location>
        <begin position="429"/>
        <end position="446"/>
    </location>
</feature>
<dbReference type="EMBL" id="CDMZ01000516">
    <property type="protein sequence ID" value="CEM15949.1"/>
    <property type="molecule type" value="Genomic_DNA"/>
</dbReference>
<gene>
    <name evidence="4" type="ORF">Cvel_18005</name>
</gene>
<feature type="region of interest" description="Disordered" evidence="1">
    <location>
        <begin position="315"/>
        <end position="336"/>
    </location>
</feature>
<dbReference type="PANTHER" id="PTHR45908:SF19">
    <property type="entry name" value="FUNGAL LIPASE-LIKE DOMAIN-CONTAINING PROTEIN"/>
    <property type="match status" value="1"/>
</dbReference>
<feature type="compositionally biased region" description="Low complexity" evidence="1">
    <location>
        <begin position="927"/>
        <end position="948"/>
    </location>
</feature>
<reference evidence="4" key="1">
    <citation type="submission" date="2014-11" db="EMBL/GenBank/DDBJ databases">
        <authorList>
            <person name="Otto D Thomas"/>
            <person name="Naeem Raeece"/>
        </authorList>
    </citation>
    <scope>NUCLEOTIDE SEQUENCE</scope>
</reference>
<feature type="compositionally biased region" description="Polar residues" evidence="1">
    <location>
        <begin position="765"/>
        <end position="782"/>
    </location>
</feature>
<evidence type="ECO:0000256" key="1">
    <source>
        <dbReference type="SAM" id="MobiDB-lite"/>
    </source>
</evidence>
<feature type="compositionally biased region" description="Basic and acidic residues" evidence="1">
    <location>
        <begin position="794"/>
        <end position="804"/>
    </location>
</feature>